<sequence>MSALFFSTISVALAEIGDKTQLLALLLATRFKKPAPIILAITIATLANHGLAAALGNYLNHLINPNNLSWIAAAGFILMGMWILIPDKLDDTPTKTQHWGAFLTTLVLFFLVEIGDKTQIATIVLATHYSATLQVITGTTVGMLLANVPVVVLGRFAADKLPLQWIRWVTALLFILLGTVTLLIS</sequence>
<keyword evidence="3 6" id="KW-0812">Transmembrane</keyword>
<evidence type="ECO:0000256" key="3">
    <source>
        <dbReference type="ARBA" id="ARBA00022692"/>
    </source>
</evidence>
<reference evidence="7 8" key="1">
    <citation type="submission" date="2021-04" db="EMBL/GenBank/DDBJ databases">
        <authorList>
            <person name="Pira H."/>
            <person name="Risdian C."/>
            <person name="Wink J."/>
        </authorList>
    </citation>
    <scope>NUCLEOTIDE SEQUENCE [LARGE SCALE GENOMIC DNA]</scope>
    <source>
        <strain evidence="7 8">WH53</strain>
    </source>
</reference>
<organism evidence="7 8">
    <name type="scientific">Zooshikella harenae</name>
    <dbReference type="NCBI Taxonomy" id="2827238"/>
    <lineage>
        <taxon>Bacteria</taxon>
        <taxon>Pseudomonadati</taxon>
        <taxon>Pseudomonadota</taxon>
        <taxon>Gammaproteobacteria</taxon>
        <taxon>Oceanospirillales</taxon>
        <taxon>Zooshikellaceae</taxon>
        <taxon>Zooshikella</taxon>
    </lineage>
</organism>
<feature type="transmembrane region" description="Helical" evidence="6">
    <location>
        <begin position="122"/>
        <end position="145"/>
    </location>
</feature>
<feature type="transmembrane region" description="Helical" evidence="6">
    <location>
        <begin position="68"/>
        <end position="85"/>
    </location>
</feature>
<comment type="caution">
    <text evidence="7">The sequence shown here is derived from an EMBL/GenBank/DDBJ whole genome shotgun (WGS) entry which is preliminary data.</text>
</comment>
<accession>A0ABS5ZID1</accession>
<dbReference type="EMBL" id="JAGSOY010000099">
    <property type="protein sequence ID" value="MBU2713744.1"/>
    <property type="molecule type" value="Genomic_DNA"/>
</dbReference>
<evidence type="ECO:0000256" key="2">
    <source>
        <dbReference type="ARBA" id="ARBA00009190"/>
    </source>
</evidence>
<evidence type="ECO:0000313" key="8">
    <source>
        <dbReference type="Proteomes" id="UP000690515"/>
    </source>
</evidence>
<keyword evidence="5 6" id="KW-0472">Membrane</keyword>
<protein>
    <recommendedName>
        <fullName evidence="6">GDT1 family protein</fullName>
    </recommendedName>
</protein>
<comment type="subcellular location">
    <subcellularLocation>
        <location evidence="1 6">Membrane</location>
        <topology evidence="1 6">Multi-pass membrane protein</topology>
    </subcellularLocation>
</comment>
<gene>
    <name evidence="7" type="ORF">KCG35_22030</name>
</gene>
<dbReference type="Pfam" id="PF01169">
    <property type="entry name" value="GDT1"/>
    <property type="match status" value="2"/>
</dbReference>
<evidence type="ECO:0000313" key="7">
    <source>
        <dbReference type="EMBL" id="MBU2713744.1"/>
    </source>
</evidence>
<feature type="transmembrane region" description="Helical" evidence="6">
    <location>
        <begin position="165"/>
        <end position="184"/>
    </location>
</feature>
<proteinExistence type="inferred from homology"/>
<dbReference type="RefSeq" id="WP_215822028.1">
    <property type="nucleotide sequence ID" value="NZ_JAGSOY010000099.1"/>
</dbReference>
<keyword evidence="8" id="KW-1185">Reference proteome</keyword>
<name>A0ABS5ZID1_9GAMM</name>
<evidence type="ECO:0000256" key="6">
    <source>
        <dbReference type="RuleBase" id="RU365102"/>
    </source>
</evidence>
<dbReference type="Proteomes" id="UP000690515">
    <property type="component" value="Unassembled WGS sequence"/>
</dbReference>
<evidence type="ECO:0000256" key="1">
    <source>
        <dbReference type="ARBA" id="ARBA00004141"/>
    </source>
</evidence>
<feature type="transmembrane region" description="Helical" evidence="6">
    <location>
        <begin position="97"/>
        <end position="115"/>
    </location>
</feature>
<dbReference type="PANTHER" id="PTHR12608">
    <property type="entry name" value="TRANSMEMBRANE PROTEIN HTP-1 RELATED"/>
    <property type="match status" value="1"/>
</dbReference>
<comment type="similarity">
    <text evidence="2 6">Belongs to the GDT1 family.</text>
</comment>
<keyword evidence="4 6" id="KW-1133">Transmembrane helix</keyword>
<evidence type="ECO:0000256" key="5">
    <source>
        <dbReference type="ARBA" id="ARBA00023136"/>
    </source>
</evidence>
<evidence type="ECO:0000256" key="4">
    <source>
        <dbReference type="ARBA" id="ARBA00022989"/>
    </source>
</evidence>
<dbReference type="InterPro" id="IPR001727">
    <property type="entry name" value="GDT1-like"/>
</dbReference>
<feature type="transmembrane region" description="Helical" evidence="6">
    <location>
        <begin position="38"/>
        <end position="56"/>
    </location>
</feature>
<dbReference type="PANTHER" id="PTHR12608:SF1">
    <property type="entry name" value="TRANSMEMBRANE PROTEIN 165"/>
    <property type="match status" value="1"/>
</dbReference>